<dbReference type="EMBL" id="QGKX02001290">
    <property type="protein sequence ID" value="KAF3538941.1"/>
    <property type="molecule type" value="Genomic_DNA"/>
</dbReference>
<feature type="compositionally biased region" description="Basic and acidic residues" evidence="1">
    <location>
        <begin position="28"/>
        <end position="40"/>
    </location>
</feature>
<evidence type="ECO:0000313" key="3">
    <source>
        <dbReference type="Proteomes" id="UP000712600"/>
    </source>
</evidence>
<reference evidence="2" key="1">
    <citation type="submission" date="2019-12" db="EMBL/GenBank/DDBJ databases">
        <title>Genome sequencing and annotation of Brassica cretica.</title>
        <authorList>
            <person name="Studholme D.J."/>
            <person name="Sarris P."/>
        </authorList>
    </citation>
    <scope>NUCLEOTIDE SEQUENCE</scope>
    <source>
        <strain evidence="2">PFS-109/04</strain>
        <tissue evidence="2">Leaf</tissue>
    </source>
</reference>
<comment type="caution">
    <text evidence="2">The sequence shown here is derived from an EMBL/GenBank/DDBJ whole genome shotgun (WGS) entry which is preliminary data.</text>
</comment>
<evidence type="ECO:0000313" key="2">
    <source>
        <dbReference type="EMBL" id="KAF3538941.1"/>
    </source>
</evidence>
<proteinExistence type="predicted"/>
<accession>A0A8S9QDJ1</accession>
<sequence length="239" mass="25760">MERADWGNADQESAGPAGPESAGIATHESADHAAREPKDHAAPELEDHAKFVESGELQPFDKQYPVQLLGRILSSLPSCLLGNLLDCLLGNLLDGLMSSMSSCVMYHLPQGILINRWRRGYTCSSSASLASLVVRVRLALLFGGICKESKMCQVTGPRSLAVRGRRRLTGKINGGGGCCGKWTSWAEEDIFSGGACWLVLTLIATRLKATASDLFQRDEQNGGLACTKFDAVKELSTIY</sequence>
<evidence type="ECO:0000256" key="1">
    <source>
        <dbReference type="SAM" id="MobiDB-lite"/>
    </source>
</evidence>
<feature type="region of interest" description="Disordered" evidence="1">
    <location>
        <begin position="1"/>
        <end position="40"/>
    </location>
</feature>
<protein>
    <submittedName>
        <fullName evidence="2">Uncharacterized protein</fullName>
    </submittedName>
</protein>
<gene>
    <name evidence="2" type="ORF">F2Q69_00022547</name>
</gene>
<dbReference type="AlphaFoldDB" id="A0A8S9QDJ1"/>
<organism evidence="2 3">
    <name type="scientific">Brassica cretica</name>
    <name type="common">Mustard</name>
    <dbReference type="NCBI Taxonomy" id="69181"/>
    <lineage>
        <taxon>Eukaryota</taxon>
        <taxon>Viridiplantae</taxon>
        <taxon>Streptophyta</taxon>
        <taxon>Embryophyta</taxon>
        <taxon>Tracheophyta</taxon>
        <taxon>Spermatophyta</taxon>
        <taxon>Magnoliopsida</taxon>
        <taxon>eudicotyledons</taxon>
        <taxon>Gunneridae</taxon>
        <taxon>Pentapetalae</taxon>
        <taxon>rosids</taxon>
        <taxon>malvids</taxon>
        <taxon>Brassicales</taxon>
        <taxon>Brassicaceae</taxon>
        <taxon>Brassiceae</taxon>
        <taxon>Brassica</taxon>
    </lineage>
</organism>
<name>A0A8S9QDJ1_BRACR</name>
<dbReference type="Proteomes" id="UP000712600">
    <property type="component" value="Unassembled WGS sequence"/>
</dbReference>